<evidence type="ECO:0000256" key="4">
    <source>
        <dbReference type="ARBA" id="ARBA00022833"/>
    </source>
</evidence>
<keyword evidence="5" id="KW-0560">Oxidoreductase</keyword>
<dbReference type="Pfam" id="PF08240">
    <property type="entry name" value="ADH_N"/>
    <property type="match status" value="1"/>
</dbReference>
<evidence type="ECO:0000313" key="8">
    <source>
        <dbReference type="EMBL" id="PTU21446.1"/>
    </source>
</evidence>
<dbReference type="RefSeq" id="XP_040752838.1">
    <property type="nucleotide sequence ID" value="XM_040896940.1"/>
</dbReference>
<dbReference type="CDD" id="cd05188">
    <property type="entry name" value="MDR"/>
    <property type="match status" value="1"/>
</dbReference>
<evidence type="ECO:0000259" key="7">
    <source>
        <dbReference type="Pfam" id="PF08240"/>
    </source>
</evidence>
<proteinExistence type="inferred from homology"/>
<dbReference type="OrthoDB" id="5407715at2759"/>
<comment type="caution">
    <text evidence="8">The sequence shown here is derived from an EMBL/GenBank/DDBJ whole genome shotgun (WGS) entry which is preliminary data.</text>
</comment>
<sequence>MSTTTSTSIPETAAALVFLAPGQRLHHESRAPTPPVTAGAAIVRILRTSVVAYLRSVFAGDGTRSYPLPTPMVPGNHAVGRVVAVGPDATTLTAGQLVFVDVTLRSRDDPTRAAVFGIHEGFDDETRRLMRGEWRDSTYAQYAKVPLENLFPLDETTLLLQGQGQGQGQGRRRPSPSSLGYSLDDLGYIPRLAIPYGGLRTLDLQPGETVIISPATGSFGSAAVFLAAAIGARVIAFGRNERKLAQFARGPYSQRIFPVPITGDPGVDGAALARYGRVHAYLDISPPMAAGSTHFRSAITALGMNGRVCLMGGLAEDTALPYHAVMHRNLKICGRWMYEREDLRRLLEMVETGVVPLGAGIGAHLVGSFALEEWEAAFIAAAENTDPGQYVLLSP</sequence>
<dbReference type="GO" id="GO:0016491">
    <property type="term" value="F:oxidoreductase activity"/>
    <property type="evidence" value="ECO:0007669"/>
    <property type="project" value="UniProtKB-KW"/>
</dbReference>
<dbReference type="Pfam" id="PF00107">
    <property type="entry name" value="ADH_zinc_N"/>
    <property type="match status" value="1"/>
</dbReference>
<gene>
    <name evidence="8" type="ORF">P175DRAFT_0500343</name>
</gene>
<keyword evidence="4" id="KW-0862">Zinc</keyword>
<dbReference type="Gene3D" id="3.40.50.720">
    <property type="entry name" value="NAD(P)-binding Rossmann-like Domain"/>
    <property type="match status" value="1"/>
</dbReference>
<accession>A0A2T5LYU5</accession>
<evidence type="ECO:0000256" key="1">
    <source>
        <dbReference type="ARBA" id="ARBA00001947"/>
    </source>
</evidence>
<dbReference type="Proteomes" id="UP000244073">
    <property type="component" value="Unassembled WGS sequence"/>
</dbReference>
<comment type="similarity">
    <text evidence="2">Belongs to the zinc-containing alcohol dehydrogenase family.</text>
</comment>
<dbReference type="GeneID" id="63813822"/>
<dbReference type="VEuPathDB" id="FungiDB:P175DRAFT_0500343"/>
<dbReference type="PANTHER" id="PTHR43350">
    <property type="entry name" value="NAD-DEPENDENT ALCOHOL DEHYDROGENASE"/>
    <property type="match status" value="1"/>
</dbReference>
<feature type="domain" description="Alcohol dehydrogenase-like N-terminal" evidence="7">
    <location>
        <begin position="42"/>
        <end position="154"/>
    </location>
</feature>
<dbReference type="Gene3D" id="3.90.180.10">
    <property type="entry name" value="Medium-chain alcohol dehydrogenases, catalytic domain"/>
    <property type="match status" value="2"/>
</dbReference>
<dbReference type="PANTHER" id="PTHR43350:SF17">
    <property type="entry name" value="NAD-DEPENDENT ALCOHOL DEHYDROGENASE"/>
    <property type="match status" value="1"/>
</dbReference>
<dbReference type="AlphaFoldDB" id="A0A2T5LYU5"/>
<evidence type="ECO:0000259" key="6">
    <source>
        <dbReference type="Pfam" id="PF00107"/>
    </source>
</evidence>
<dbReference type="InterPro" id="IPR036291">
    <property type="entry name" value="NAD(P)-bd_dom_sf"/>
</dbReference>
<dbReference type="InterPro" id="IPR013149">
    <property type="entry name" value="ADH-like_C"/>
</dbReference>
<dbReference type="GO" id="GO:0046872">
    <property type="term" value="F:metal ion binding"/>
    <property type="evidence" value="ECO:0007669"/>
    <property type="project" value="UniProtKB-KW"/>
</dbReference>
<dbReference type="InterPro" id="IPR013154">
    <property type="entry name" value="ADH-like_N"/>
</dbReference>
<dbReference type="EMBL" id="MSFN02000003">
    <property type="protein sequence ID" value="PTU21446.1"/>
    <property type="molecule type" value="Genomic_DNA"/>
</dbReference>
<evidence type="ECO:0000256" key="2">
    <source>
        <dbReference type="ARBA" id="ARBA00008072"/>
    </source>
</evidence>
<feature type="domain" description="Alcohol dehydrogenase-like C-terminal" evidence="6">
    <location>
        <begin position="220"/>
        <end position="351"/>
    </location>
</feature>
<dbReference type="SUPFAM" id="SSF50129">
    <property type="entry name" value="GroES-like"/>
    <property type="match status" value="1"/>
</dbReference>
<evidence type="ECO:0000256" key="5">
    <source>
        <dbReference type="ARBA" id="ARBA00023002"/>
    </source>
</evidence>
<reference evidence="8 9" key="1">
    <citation type="journal article" date="2018" name="Proc. Natl. Acad. Sci. U.S.A.">
        <title>Linking secondary metabolites to gene clusters through genome sequencing of six diverse Aspergillus species.</title>
        <authorList>
            <person name="Kaerboelling I."/>
            <person name="Vesth T.C."/>
            <person name="Frisvad J.C."/>
            <person name="Nybo J.L."/>
            <person name="Theobald S."/>
            <person name="Kuo A."/>
            <person name="Bowyer P."/>
            <person name="Matsuda Y."/>
            <person name="Mondo S."/>
            <person name="Lyhne E.K."/>
            <person name="Kogle M.E."/>
            <person name="Clum A."/>
            <person name="Lipzen A."/>
            <person name="Salamov A."/>
            <person name="Ngan C.Y."/>
            <person name="Daum C."/>
            <person name="Chiniquy J."/>
            <person name="Barry K."/>
            <person name="LaButti K."/>
            <person name="Haridas S."/>
            <person name="Simmons B.A."/>
            <person name="Magnuson J.K."/>
            <person name="Mortensen U.H."/>
            <person name="Larsen T.O."/>
            <person name="Grigoriev I.V."/>
            <person name="Baker S.E."/>
            <person name="Andersen M.R."/>
        </authorList>
    </citation>
    <scope>NUCLEOTIDE SEQUENCE [LARGE SCALE GENOMIC DNA]</scope>
    <source>
        <strain evidence="8 9">IBT 24754</strain>
    </source>
</reference>
<protein>
    <submittedName>
        <fullName evidence="8">Uncharacterized protein</fullName>
    </submittedName>
</protein>
<evidence type="ECO:0000313" key="9">
    <source>
        <dbReference type="Proteomes" id="UP000244073"/>
    </source>
</evidence>
<name>A0A2T5LYU5_9EURO</name>
<keyword evidence="3" id="KW-0479">Metal-binding</keyword>
<evidence type="ECO:0000256" key="3">
    <source>
        <dbReference type="ARBA" id="ARBA00022723"/>
    </source>
</evidence>
<dbReference type="SUPFAM" id="SSF51735">
    <property type="entry name" value="NAD(P)-binding Rossmann-fold domains"/>
    <property type="match status" value="1"/>
</dbReference>
<dbReference type="InterPro" id="IPR011032">
    <property type="entry name" value="GroES-like_sf"/>
</dbReference>
<organism evidence="8 9">
    <name type="scientific">Aspergillus ochraceoroseus IBT 24754</name>
    <dbReference type="NCBI Taxonomy" id="1392256"/>
    <lineage>
        <taxon>Eukaryota</taxon>
        <taxon>Fungi</taxon>
        <taxon>Dikarya</taxon>
        <taxon>Ascomycota</taxon>
        <taxon>Pezizomycotina</taxon>
        <taxon>Eurotiomycetes</taxon>
        <taxon>Eurotiomycetidae</taxon>
        <taxon>Eurotiales</taxon>
        <taxon>Aspergillaceae</taxon>
        <taxon>Aspergillus</taxon>
        <taxon>Aspergillus subgen. Nidulantes</taxon>
    </lineage>
</organism>
<comment type="cofactor">
    <cofactor evidence="1">
        <name>Zn(2+)</name>
        <dbReference type="ChEBI" id="CHEBI:29105"/>
    </cofactor>
</comment>